<comment type="function">
    <text evidence="8 10">Molecular chaperone. Has ATPase activity.</text>
</comment>
<dbReference type="FunFam" id="3.30.230.80:FF:000002">
    <property type="entry name" value="Molecular chaperone HtpG"/>
    <property type="match status" value="1"/>
</dbReference>
<dbReference type="Pfam" id="PF00183">
    <property type="entry name" value="HSP90"/>
    <property type="match status" value="1"/>
</dbReference>
<comment type="similarity">
    <text evidence="2 10">Belongs to the heat shock protein 90 family.</text>
</comment>
<evidence type="ECO:0000256" key="7">
    <source>
        <dbReference type="ARBA" id="ARBA00023186"/>
    </source>
</evidence>
<dbReference type="AlphaFoldDB" id="A0A495V6Y8"/>
<dbReference type="SUPFAM" id="SSF110942">
    <property type="entry name" value="HSP90 C-terminal domain"/>
    <property type="match status" value="1"/>
</dbReference>
<evidence type="ECO:0000256" key="2">
    <source>
        <dbReference type="ARBA" id="ARBA00008239"/>
    </source>
</evidence>
<dbReference type="GO" id="GO:0005524">
    <property type="term" value="F:ATP binding"/>
    <property type="evidence" value="ECO:0007669"/>
    <property type="project" value="UniProtKB-UniRule"/>
</dbReference>
<dbReference type="FunFam" id="3.30.565.10:FF:000009">
    <property type="entry name" value="Molecular chaperone HtpG"/>
    <property type="match status" value="1"/>
</dbReference>
<dbReference type="InterPro" id="IPR037196">
    <property type="entry name" value="HSP90_C"/>
</dbReference>
<dbReference type="Proteomes" id="UP000274556">
    <property type="component" value="Unassembled WGS sequence"/>
</dbReference>
<dbReference type="Gene3D" id="3.40.50.11260">
    <property type="match status" value="1"/>
</dbReference>
<dbReference type="SUPFAM" id="SSF55874">
    <property type="entry name" value="ATPase domain of HSP90 chaperone/DNA topoisomerase II/histidine kinase"/>
    <property type="match status" value="1"/>
</dbReference>
<accession>A0A495V6Y8</accession>
<dbReference type="EMBL" id="RBXL01000001">
    <property type="protein sequence ID" value="RKT45054.1"/>
    <property type="molecule type" value="Genomic_DNA"/>
</dbReference>
<dbReference type="HAMAP" id="MF_00505">
    <property type="entry name" value="HSP90"/>
    <property type="match status" value="1"/>
</dbReference>
<feature type="binding site" evidence="11">
    <location>
        <begin position="125"/>
        <end position="130"/>
    </location>
    <ligand>
        <name>ATP</name>
        <dbReference type="ChEBI" id="CHEBI:30616"/>
    </ligand>
</feature>
<keyword evidence="3 10" id="KW-0963">Cytoplasm</keyword>
<dbReference type="InterPro" id="IPR036890">
    <property type="entry name" value="HATPase_C_sf"/>
</dbReference>
<dbReference type="GO" id="GO:0051082">
    <property type="term" value="F:unfolded protein binding"/>
    <property type="evidence" value="ECO:0007669"/>
    <property type="project" value="UniProtKB-UniRule"/>
</dbReference>
<feature type="region of interest" description="A; substrate-binding" evidence="10">
    <location>
        <begin position="1"/>
        <end position="344"/>
    </location>
</feature>
<feature type="binding site" evidence="11">
    <location>
        <position position="41"/>
    </location>
    <ligand>
        <name>ATP</name>
        <dbReference type="ChEBI" id="CHEBI:30616"/>
    </ligand>
</feature>
<dbReference type="PROSITE" id="PS00298">
    <property type="entry name" value="HSP90"/>
    <property type="match status" value="1"/>
</dbReference>
<evidence type="ECO:0000256" key="1">
    <source>
        <dbReference type="ARBA" id="ARBA00004496"/>
    </source>
</evidence>
<evidence type="ECO:0000256" key="4">
    <source>
        <dbReference type="ARBA" id="ARBA00022741"/>
    </source>
</evidence>
<organism evidence="13 14">
    <name type="scientific">Thiocapsa rosea</name>
    <dbReference type="NCBI Taxonomy" id="69360"/>
    <lineage>
        <taxon>Bacteria</taxon>
        <taxon>Pseudomonadati</taxon>
        <taxon>Pseudomonadota</taxon>
        <taxon>Gammaproteobacteria</taxon>
        <taxon>Chromatiales</taxon>
        <taxon>Chromatiaceae</taxon>
        <taxon>Thiocapsa</taxon>
    </lineage>
</organism>
<feature type="binding site" evidence="11">
    <location>
        <position position="83"/>
    </location>
    <ligand>
        <name>ATP</name>
        <dbReference type="ChEBI" id="CHEBI:30616"/>
    </ligand>
</feature>
<dbReference type="CDD" id="cd16927">
    <property type="entry name" value="HATPase_Hsp90-like"/>
    <property type="match status" value="1"/>
</dbReference>
<dbReference type="Pfam" id="PF13589">
    <property type="entry name" value="HATPase_c_3"/>
    <property type="match status" value="1"/>
</dbReference>
<keyword evidence="7 10" id="KW-0143">Chaperone</keyword>
<name>A0A495V6Y8_9GAMM</name>
<dbReference type="InterPro" id="IPR020575">
    <property type="entry name" value="Hsp90_N"/>
</dbReference>
<feature type="region of interest" description="C" evidence="10">
    <location>
        <begin position="562"/>
        <end position="639"/>
    </location>
</feature>
<dbReference type="InterPro" id="IPR003594">
    <property type="entry name" value="HATPase_dom"/>
</dbReference>
<evidence type="ECO:0000256" key="8">
    <source>
        <dbReference type="ARBA" id="ARBA00058590"/>
    </source>
</evidence>
<dbReference type="GO" id="GO:0140662">
    <property type="term" value="F:ATP-dependent protein folding chaperone"/>
    <property type="evidence" value="ECO:0007669"/>
    <property type="project" value="InterPro"/>
</dbReference>
<dbReference type="GO" id="GO:0005737">
    <property type="term" value="C:cytoplasm"/>
    <property type="evidence" value="ECO:0007669"/>
    <property type="project" value="UniProtKB-SubCell"/>
</dbReference>
<evidence type="ECO:0000256" key="10">
    <source>
        <dbReference type="HAMAP-Rule" id="MF_00505"/>
    </source>
</evidence>
<dbReference type="PANTHER" id="PTHR11528">
    <property type="entry name" value="HEAT SHOCK PROTEIN 90 FAMILY MEMBER"/>
    <property type="match status" value="1"/>
</dbReference>
<evidence type="ECO:0000256" key="3">
    <source>
        <dbReference type="ARBA" id="ARBA00022490"/>
    </source>
</evidence>
<feature type="binding site" evidence="11">
    <location>
        <begin position="103"/>
        <end position="104"/>
    </location>
    <ligand>
        <name>ATP</name>
        <dbReference type="ChEBI" id="CHEBI:30616"/>
    </ligand>
</feature>
<evidence type="ECO:0000256" key="5">
    <source>
        <dbReference type="ARBA" id="ARBA00022840"/>
    </source>
</evidence>
<dbReference type="InterPro" id="IPR019805">
    <property type="entry name" value="Heat_shock_protein_90_CS"/>
</dbReference>
<keyword evidence="6 10" id="KW-0346">Stress response</keyword>
<dbReference type="PRINTS" id="PR00775">
    <property type="entry name" value="HEATSHOCK90"/>
</dbReference>
<protein>
    <recommendedName>
        <fullName evidence="9 10">Chaperone protein HtpG</fullName>
    </recommendedName>
    <alternativeName>
        <fullName evidence="10">Heat shock protein HtpG</fullName>
    </alternativeName>
    <alternativeName>
        <fullName evidence="10">High temperature protein G</fullName>
    </alternativeName>
</protein>
<feature type="binding site" evidence="11">
    <location>
        <position position="177"/>
    </location>
    <ligand>
        <name>ATP</name>
        <dbReference type="ChEBI" id="CHEBI:30616"/>
    </ligand>
</feature>
<gene>
    <name evidence="10" type="primary">htpG</name>
    <name evidence="13" type="ORF">BDD21_2469</name>
</gene>
<dbReference type="OrthoDB" id="9802640at2"/>
<dbReference type="SMART" id="SM00387">
    <property type="entry name" value="HATPase_c"/>
    <property type="match status" value="1"/>
</dbReference>
<dbReference type="NCBIfam" id="NF003555">
    <property type="entry name" value="PRK05218.1"/>
    <property type="match status" value="1"/>
</dbReference>
<dbReference type="PIRSF" id="PIRSF002583">
    <property type="entry name" value="Hsp90"/>
    <property type="match status" value="1"/>
</dbReference>
<keyword evidence="5 10" id="KW-0067">ATP-binding</keyword>
<dbReference type="RefSeq" id="WP_120797399.1">
    <property type="nucleotide sequence ID" value="NZ_RBXL01000001.1"/>
</dbReference>
<evidence type="ECO:0000313" key="14">
    <source>
        <dbReference type="Proteomes" id="UP000274556"/>
    </source>
</evidence>
<evidence type="ECO:0000256" key="6">
    <source>
        <dbReference type="ARBA" id="ARBA00023016"/>
    </source>
</evidence>
<feature type="binding site" evidence="11">
    <location>
        <position position="37"/>
    </location>
    <ligand>
        <name>ATP</name>
        <dbReference type="ChEBI" id="CHEBI:30616"/>
    </ligand>
</feature>
<dbReference type="InterPro" id="IPR001404">
    <property type="entry name" value="Hsp90_fam"/>
</dbReference>
<evidence type="ECO:0000256" key="9">
    <source>
        <dbReference type="ARBA" id="ARBA00070675"/>
    </source>
</evidence>
<reference evidence="13 14" key="1">
    <citation type="submission" date="2018-10" db="EMBL/GenBank/DDBJ databases">
        <title>Genomic Encyclopedia of Archaeal and Bacterial Type Strains, Phase II (KMG-II): from individual species to whole genera.</title>
        <authorList>
            <person name="Goeker M."/>
        </authorList>
    </citation>
    <scope>NUCLEOTIDE SEQUENCE [LARGE SCALE GENOMIC DNA]</scope>
    <source>
        <strain evidence="13 14">DSM 235</strain>
    </source>
</reference>
<dbReference type="SUPFAM" id="SSF54211">
    <property type="entry name" value="Ribosomal protein S5 domain 2-like"/>
    <property type="match status" value="1"/>
</dbReference>
<evidence type="ECO:0000313" key="13">
    <source>
        <dbReference type="EMBL" id="RKT45054.1"/>
    </source>
</evidence>
<keyword evidence="14" id="KW-1185">Reference proteome</keyword>
<evidence type="ECO:0000256" key="11">
    <source>
        <dbReference type="PIRSR" id="PIRSR002583-1"/>
    </source>
</evidence>
<comment type="caution">
    <text evidence="13">The sequence shown here is derived from an EMBL/GenBank/DDBJ whole genome shotgun (WGS) entry which is preliminary data.</text>
</comment>
<dbReference type="Gene3D" id="3.30.565.10">
    <property type="entry name" value="Histidine kinase-like ATPase, C-terminal domain"/>
    <property type="match status" value="1"/>
</dbReference>
<feature type="binding site" evidence="11">
    <location>
        <position position="344"/>
    </location>
    <ligand>
        <name>ATP</name>
        <dbReference type="ChEBI" id="CHEBI:30616"/>
    </ligand>
</feature>
<evidence type="ECO:0000259" key="12">
    <source>
        <dbReference type="SMART" id="SM00387"/>
    </source>
</evidence>
<sequence>MTVEAHKETLEFKAEVSQVLDLVIRSLYSNKEIFLRELVSNASDAAEKLRFEALSDDGLYEGESDLRIRVEIDKEAGTLTVSDNGIGLSRQEVIDTIGSIASSGTRRFVEALSGDQAKDSKLIGQFGVGFYSAFIVADKVTLISRRAGLGAEHGVRWESDGRGSFTLETLEKTGRGTDVILHLKGDEKEFLDAWRLRSIIGKFSDHLALPVEMRKELYGEEAEKAKDAPPEYEQVNRGTALWMRNKSEITEEEYHDFYKHVSHDFDVPLAYAHNRVEGTNEYTTLLFVPKRAPWDLWERDAKHGVKLYVRRVFIMDEADKLMPHYLRFVKGVVDSDDMPLNVSREILQHNRKIDTIRQANTKRILGLLDTLAKDEPEKYGEFWDEFGRVLKEGPAEDFANKERIAGLLRFASTRSESDAQRESLDGYLERMKEGQEKIYYITAESAAAARHSPHLEVFRKKGIEVLLMSDRVDEWLVSHLNEYKGKTLHSVAKGDLDLGDLADAEEKEAKEKAVAEHGGLLDRLKSTLGERVESVRPSTRLVDSPACLVVGEHDMSAHLARVLKAVGQSAPESKPILEVNLEHPLVKRLESETQDDRFADLALILLDQAQLAEGGHLDDPAAFVGRLNKLMLGMLMSGR</sequence>
<dbReference type="InterPro" id="IPR020568">
    <property type="entry name" value="Ribosomal_Su5_D2-typ_SF"/>
</dbReference>
<keyword evidence="4 10" id="KW-0547">Nucleotide-binding</keyword>
<feature type="domain" description="Histidine kinase/HSP90-like ATPase" evidence="12">
    <location>
        <begin position="30"/>
        <end position="187"/>
    </location>
</feature>
<comment type="subcellular location">
    <subcellularLocation>
        <location evidence="1 10">Cytoplasm</location>
    </subcellularLocation>
</comment>
<comment type="subunit">
    <text evidence="10">Homodimer.</text>
</comment>
<dbReference type="GO" id="GO:0016887">
    <property type="term" value="F:ATP hydrolysis activity"/>
    <property type="evidence" value="ECO:0007669"/>
    <property type="project" value="InterPro"/>
</dbReference>
<dbReference type="Gene3D" id="1.20.120.790">
    <property type="entry name" value="Heat shock protein 90, C-terminal domain"/>
    <property type="match status" value="1"/>
</dbReference>
<proteinExistence type="inferred from homology"/>
<comment type="caution">
    <text evidence="10">Lacks conserved residue(s) required for the propagation of feature annotation.</text>
</comment>
<dbReference type="Gene3D" id="3.30.230.80">
    <property type="match status" value="1"/>
</dbReference>